<name>A0A1B0BWI6_9MUSC</name>
<protein>
    <submittedName>
        <fullName evidence="1">Uncharacterized protein</fullName>
    </submittedName>
</protein>
<dbReference type="VEuPathDB" id="VectorBase:GPPI042726"/>
<accession>A0A1B0BWI6</accession>
<keyword evidence="2" id="KW-1185">Reference proteome</keyword>
<evidence type="ECO:0000313" key="1">
    <source>
        <dbReference type="EnsemblMetazoa" id="GPPI042726-PA"/>
    </source>
</evidence>
<reference evidence="1" key="2">
    <citation type="submission" date="2020-05" db="UniProtKB">
        <authorList>
            <consortium name="EnsemblMetazoa"/>
        </authorList>
    </citation>
    <scope>IDENTIFICATION</scope>
    <source>
        <strain evidence="1">IAEA</strain>
    </source>
</reference>
<dbReference type="Proteomes" id="UP000092460">
    <property type="component" value="Unassembled WGS sequence"/>
</dbReference>
<organism evidence="1 2">
    <name type="scientific">Glossina palpalis gambiensis</name>
    <dbReference type="NCBI Taxonomy" id="67801"/>
    <lineage>
        <taxon>Eukaryota</taxon>
        <taxon>Metazoa</taxon>
        <taxon>Ecdysozoa</taxon>
        <taxon>Arthropoda</taxon>
        <taxon>Hexapoda</taxon>
        <taxon>Insecta</taxon>
        <taxon>Pterygota</taxon>
        <taxon>Neoptera</taxon>
        <taxon>Endopterygota</taxon>
        <taxon>Diptera</taxon>
        <taxon>Brachycera</taxon>
        <taxon>Muscomorpha</taxon>
        <taxon>Hippoboscoidea</taxon>
        <taxon>Glossinidae</taxon>
        <taxon>Glossina</taxon>
    </lineage>
</organism>
<dbReference type="EnsemblMetazoa" id="GPPI042726-RA">
    <property type="protein sequence ID" value="GPPI042726-PA"/>
    <property type="gene ID" value="GPPI042726"/>
</dbReference>
<evidence type="ECO:0000313" key="2">
    <source>
        <dbReference type="Proteomes" id="UP000092460"/>
    </source>
</evidence>
<reference evidence="2" key="1">
    <citation type="submission" date="2015-01" db="EMBL/GenBank/DDBJ databases">
        <authorList>
            <person name="Aksoy S."/>
            <person name="Warren W."/>
            <person name="Wilson R.K."/>
        </authorList>
    </citation>
    <scope>NUCLEOTIDE SEQUENCE [LARGE SCALE GENOMIC DNA]</scope>
    <source>
        <strain evidence="2">IAEA</strain>
    </source>
</reference>
<dbReference type="AlphaFoldDB" id="A0A1B0BWI6"/>
<proteinExistence type="predicted"/>
<sequence>MKKTPISYPMISNGIAENGDLSSGQDRINIGAVMQRNALWWWAMPFLSISPTTHANNPLKHPQPNDTRECTDSCLAVIMYIRISLACVPGFYVN</sequence>
<dbReference type="EMBL" id="JXJN01021795">
    <property type="status" value="NOT_ANNOTATED_CDS"/>
    <property type="molecule type" value="Genomic_DNA"/>
</dbReference>